<feature type="compositionally biased region" description="Basic and acidic residues" evidence="7">
    <location>
        <begin position="338"/>
        <end position="347"/>
    </location>
</feature>
<dbReference type="GO" id="GO:0006302">
    <property type="term" value="P:double-strand break repair"/>
    <property type="evidence" value="ECO:0007669"/>
    <property type="project" value="UniProtKB-ARBA"/>
</dbReference>
<keyword evidence="6" id="KW-0539">Nucleus</keyword>
<dbReference type="SUPFAM" id="SSF47781">
    <property type="entry name" value="RuvA domain 2-like"/>
    <property type="match status" value="1"/>
</dbReference>
<dbReference type="EMBL" id="LCWV01000013">
    <property type="protein sequence ID" value="PWI68857.1"/>
    <property type="molecule type" value="Genomic_DNA"/>
</dbReference>
<feature type="compositionally biased region" description="Pro residues" evidence="7">
    <location>
        <begin position="149"/>
        <end position="158"/>
    </location>
</feature>
<dbReference type="GO" id="GO:0003697">
    <property type="term" value="F:single-stranded DNA binding"/>
    <property type="evidence" value="ECO:0007669"/>
    <property type="project" value="TreeGrafter"/>
</dbReference>
<evidence type="ECO:0000256" key="1">
    <source>
        <dbReference type="ARBA" id="ARBA00004123"/>
    </source>
</evidence>
<accession>A0A2U3E2X7</accession>
<dbReference type="GO" id="GO:0070522">
    <property type="term" value="C:ERCC4-ERCC1 complex"/>
    <property type="evidence" value="ECO:0007669"/>
    <property type="project" value="TreeGrafter"/>
</dbReference>
<dbReference type="GO" id="GO:0000110">
    <property type="term" value="C:nucleotide-excision repair factor 1 complex"/>
    <property type="evidence" value="ECO:0007669"/>
    <property type="project" value="TreeGrafter"/>
</dbReference>
<comment type="subcellular location">
    <subcellularLocation>
        <location evidence="1">Nucleus</location>
    </subcellularLocation>
</comment>
<evidence type="ECO:0000313" key="9">
    <source>
        <dbReference type="EMBL" id="PWI68857.1"/>
    </source>
</evidence>
<evidence type="ECO:0000256" key="5">
    <source>
        <dbReference type="ARBA" id="ARBA00023204"/>
    </source>
</evidence>
<organism evidence="9 10">
    <name type="scientific">Purpureocillium lilacinum</name>
    <name type="common">Paecilomyces lilacinus</name>
    <dbReference type="NCBI Taxonomy" id="33203"/>
    <lineage>
        <taxon>Eukaryota</taxon>
        <taxon>Fungi</taxon>
        <taxon>Dikarya</taxon>
        <taxon>Ascomycota</taxon>
        <taxon>Pezizomycotina</taxon>
        <taxon>Sordariomycetes</taxon>
        <taxon>Hypocreomycetidae</taxon>
        <taxon>Hypocreales</taxon>
        <taxon>Ophiocordycipitaceae</taxon>
        <taxon>Purpureocillium</taxon>
    </lineage>
</organism>
<dbReference type="FunFam" id="3.40.50.10130:FF:000001">
    <property type="entry name" value="DNA excision repair protein ERCC-1"/>
    <property type="match status" value="1"/>
</dbReference>
<comment type="caution">
    <text evidence="9">The sequence shown here is derived from an EMBL/GenBank/DDBJ whole genome shotgun (WGS) entry which is preliminary data.</text>
</comment>
<feature type="region of interest" description="Disordered" evidence="7">
    <location>
        <begin position="102"/>
        <end position="124"/>
    </location>
</feature>
<evidence type="ECO:0000313" key="10">
    <source>
        <dbReference type="Proteomes" id="UP000245956"/>
    </source>
</evidence>
<feature type="compositionally biased region" description="Polar residues" evidence="7">
    <location>
        <begin position="619"/>
        <end position="634"/>
    </location>
</feature>
<dbReference type="SUPFAM" id="SSF52980">
    <property type="entry name" value="Restriction endonuclease-like"/>
    <property type="match status" value="1"/>
</dbReference>
<evidence type="ECO:0000256" key="2">
    <source>
        <dbReference type="ARBA" id="ARBA00008283"/>
    </source>
</evidence>
<dbReference type="Gene3D" id="1.10.150.20">
    <property type="entry name" value="5' to 3' exonuclease, C-terminal subdomain"/>
    <property type="match status" value="1"/>
</dbReference>
<feature type="compositionally biased region" description="Low complexity" evidence="7">
    <location>
        <begin position="871"/>
        <end position="903"/>
    </location>
</feature>
<feature type="compositionally biased region" description="Low complexity" evidence="7">
    <location>
        <begin position="28"/>
        <end position="39"/>
    </location>
</feature>
<dbReference type="InterPro" id="IPR047260">
    <property type="entry name" value="ERCC1-like_central_dom"/>
</dbReference>
<sequence length="973" mass="105771">MSSKHISLVIPGNGPRDFVESPTYTPCSSASASASSNHNNNRKRRSLINIPSSLIPGRGKFHKFWPAGSRRSTCEGELKDWNGHHTDVSEVIRLAGVQMGALGNPANAMSPPTGGVRQDEKRRRHNEFEERVVMRSDNKVHNFSRLPPYLSPPPPPLNRKPIPDREPAPFPPPPPPVPMHAPPPVPAPVRAAPPRPPPPPPPLFAELPADIGIAVASEQRDSVAASLPPRATITRSTGLRRAKTPVRKVGQLERAARQKRMSAAAGVNRMSSVSTIARQYRDLVEYPEEPDVPDVPPINPKFLAQQPSPAPRYDPSEYRKSLLFTPSPVSDDGTLVPSDHDHGEGQHKFFRYPSPVSPRPEHEEDKSTESTAPAPAALRFQVGLDLLTRELSSALASNNGGTEEPRSGNRASGLQVWLMIEAYERLRDQLAASGTQNEEVRMAIDAWLEALHAIHRDMVDGAAYSDSEYEDDDVISLSGENDCKDQPVYPIWGLNPWAYAWGGPRKSMLSRRSLIPCTSDPLRDWSTASLLHLQHPHRAKHPQQRTARSFDAGTAAMDDDFGADDALLAAMAAADPSPPARRAVQQPAPQKIQQPTPQRLDKAPPANSSSSGGGKIVQPTPQALPQRQSGSTILVSPRQRGNPVLTNLRSMPWEYSDIPADYVMGVTTCALFLSLKYHRLHPEYIYTRIRNLQGRYNLRILLTMVDIPNHEDSLRELSKTSLVNNATIILCWSAAEAARYLELYKSYESANFAAIRGQQSSSYADRLVDFVTVPRSLNKSDAVALVANFGSLRNAINADAEQLGMLNGWGGVKVKRWSSAVEEPFRAKKAAKRGVQAAAGREAEQSSESLQRLARLEQAMPLSRVPLRDMPASASASGAGASGAVVGPSGRQSAAARSSGQSAPKQFHFLDDDDLDDDGDDEEALLAATLEESQKTAGDRSAGASQPARPAEKAQEELAGGVAAALAKLRENG</sequence>
<keyword evidence="4" id="KW-0238">DNA-binding</keyword>
<protein>
    <recommendedName>
        <fullName evidence="8">ERCC1-like central domain-containing protein</fullName>
    </recommendedName>
</protein>
<proteinExistence type="inferred from homology"/>
<dbReference type="PANTHER" id="PTHR12749">
    <property type="entry name" value="EXCISION REPAIR CROSS-COMPLEMENTING 1 ERCC1"/>
    <property type="match status" value="1"/>
</dbReference>
<dbReference type="GO" id="GO:0003684">
    <property type="term" value="F:damaged DNA binding"/>
    <property type="evidence" value="ECO:0007669"/>
    <property type="project" value="InterPro"/>
</dbReference>
<feature type="compositionally biased region" description="Basic and acidic residues" evidence="7">
    <location>
        <begin position="359"/>
        <end position="368"/>
    </location>
</feature>
<dbReference type="Pfam" id="PF03834">
    <property type="entry name" value="Rad10"/>
    <property type="match status" value="1"/>
</dbReference>
<feature type="compositionally biased region" description="Low complexity" evidence="7">
    <location>
        <begin position="574"/>
        <end position="590"/>
    </location>
</feature>
<evidence type="ECO:0000256" key="4">
    <source>
        <dbReference type="ARBA" id="ARBA00023125"/>
    </source>
</evidence>
<feature type="compositionally biased region" description="Pro residues" evidence="7">
    <location>
        <begin position="168"/>
        <end position="203"/>
    </location>
</feature>
<comment type="similarity">
    <text evidence="2">Belongs to the ERCC1/RAD10/SWI10 family.</text>
</comment>
<dbReference type="AlphaFoldDB" id="A0A2U3E2X7"/>
<dbReference type="PANTHER" id="PTHR12749:SF0">
    <property type="entry name" value="DNA EXCISION REPAIR PROTEIN ERCC-1"/>
    <property type="match status" value="1"/>
</dbReference>
<keyword evidence="5" id="KW-0234">DNA repair</keyword>
<feature type="region of interest" description="Disordered" evidence="7">
    <location>
        <begin position="219"/>
        <end position="270"/>
    </location>
</feature>
<evidence type="ECO:0000259" key="8">
    <source>
        <dbReference type="Pfam" id="PF03834"/>
    </source>
</evidence>
<feature type="compositionally biased region" description="Acidic residues" evidence="7">
    <location>
        <begin position="911"/>
        <end position="924"/>
    </location>
</feature>
<dbReference type="Proteomes" id="UP000245956">
    <property type="component" value="Unassembled WGS sequence"/>
</dbReference>
<feature type="region of interest" description="Disordered" evidence="7">
    <location>
        <begin position="287"/>
        <end position="375"/>
    </location>
</feature>
<dbReference type="GO" id="GO:0070914">
    <property type="term" value="P:UV-damage excision repair"/>
    <property type="evidence" value="ECO:0007669"/>
    <property type="project" value="TreeGrafter"/>
</dbReference>
<evidence type="ECO:0000256" key="6">
    <source>
        <dbReference type="ARBA" id="ARBA00023242"/>
    </source>
</evidence>
<dbReference type="NCBIfam" id="TIGR00597">
    <property type="entry name" value="rad10"/>
    <property type="match status" value="1"/>
</dbReference>
<feature type="region of interest" description="Disordered" evidence="7">
    <location>
        <begin position="11"/>
        <end position="49"/>
    </location>
</feature>
<evidence type="ECO:0000256" key="3">
    <source>
        <dbReference type="ARBA" id="ARBA00022763"/>
    </source>
</evidence>
<evidence type="ECO:0000256" key="7">
    <source>
        <dbReference type="SAM" id="MobiDB-lite"/>
    </source>
</evidence>
<reference evidence="9 10" key="1">
    <citation type="journal article" date="2016" name="Front. Microbiol.">
        <title>Genome and transcriptome sequences reveal the specific parasitism of the nematophagous Purpureocillium lilacinum 36-1.</title>
        <authorList>
            <person name="Xie J."/>
            <person name="Li S."/>
            <person name="Mo C."/>
            <person name="Xiao X."/>
            <person name="Peng D."/>
            <person name="Wang G."/>
            <person name="Xiao Y."/>
        </authorList>
    </citation>
    <scope>NUCLEOTIDE SEQUENCE [LARGE SCALE GENOMIC DNA]</scope>
    <source>
        <strain evidence="9 10">36-1</strain>
    </source>
</reference>
<feature type="domain" description="ERCC1-like central" evidence="8">
    <location>
        <begin position="632"/>
        <end position="745"/>
    </location>
</feature>
<feature type="region of interest" description="Disordered" evidence="7">
    <location>
        <begin position="574"/>
        <end position="638"/>
    </location>
</feature>
<dbReference type="InterPro" id="IPR010994">
    <property type="entry name" value="RuvA_2-like"/>
</dbReference>
<dbReference type="GO" id="GO:0006312">
    <property type="term" value="P:mitotic recombination"/>
    <property type="evidence" value="ECO:0007669"/>
    <property type="project" value="TreeGrafter"/>
</dbReference>
<feature type="region of interest" description="Disordered" evidence="7">
    <location>
        <begin position="870"/>
        <end position="960"/>
    </location>
</feature>
<dbReference type="InterPro" id="IPR004579">
    <property type="entry name" value="ERCC1/RAD10/SWI10"/>
</dbReference>
<gene>
    <name evidence="9" type="ORF">PCL_01242</name>
</gene>
<dbReference type="InterPro" id="IPR011335">
    <property type="entry name" value="Restrct_endonuc-II-like"/>
</dbReference>
<dbReference type="CDD" id="cd22325">
    <property type="entry name" value="ERCC1_C-like"/>
    <property type="match status" value="1"/>
</dbReference>
<keyword evidence="3" id="KW-0227">DNA damage</keyword>
<feature type="region of interest" description="Disordered" evidence="7">
    <location>
        <begin position="140"/>
        <end position="205"/>
    </location>
</feature>
<name>A0A2U3E2X7_PURLI</name>
<dbReference type="Gene3D" id="3.40.50.10130">
    <property type="match status" value="1"/>
</dbReference>